<evidence type="ECO:0000313" key="4">
    <source>
        <dbReference type="EMBL" id="MEB8337826.1"/>
    </source>
</evidence>
<comment type="similarity">
    <text evidence="1 3">Belongs to the class-III pyridoxal-phosphate-dependent aminotransferase family.</text>
</comment>
<dbReference type="NCBIfam" id="NF005102">
    <property type="entry name" value="PRK06541.1"/>
    <property type="match status" value="1"/>
</dbReference>
<dbReference type="InterPro" id="IPR015422">
    <property type="entry name" value="PyrdxlP-dep_Trfase_small"/>
</dbReference>
<sequence length="468" mass="50077">MTENVNVTAKERIVPQDLTLRAKAQRHLGPHFTRKDSWYDTPPPVYVRGEGCYLYDDEGKRHLDGLSGLFCVNIGHGRGDVVATGAKQMETLAYSTNWGAAHPPAIEAASLIAELAPGDLEVTYFVNSGSEAVETAIKFARQYHRSQGQPERTKIISRSMAYHGVTLGALSVTGLPKLREPFGPLLPGIRHVPNTLGFTGDCGPAVELDCVRAIERAIAEEGPETVAAVFAEPVQNGRGALVPPEGYWRELRRICDEHGILLVADEVICSFGRLGHWFGSAAEGVVPDLITFAKGATSGYAPLGGAIVREPLVRGLYDSPLGGTFTHGATWGGHPVSTAVAVANIGAMRAENIPGSVRELGPVLRAGLDEIAARHPVVADVRGTGFFYAVEFTADRDSGRELTDDQSARILREVLPDAMRRTGVILRPDDRGATMLMVAPPLVADRAVLGELLEGVDEMVASVARAVA</sequence>
<dbReference type="CDD" id="cd00610">
    <property type="entry name" value="OAT_like"/>
    <property type="match status" value="1"/>
</dbReference>
<accession>A0ABU6F1E1</accession>
<keyword evidence="4" id="KW-0808">Transferase</keyword>
<dbReference type="EMBL" id="JAOZYC010000075">
    <property type="protein sequence ID" value="MEB8337826.1"/>
    <property type="molecule type" value="Genomic_DNA"/>
</dbReference>
<gene>
    <name evidence="4" type="ORF">OKJ99_09935</name>
</gene>
<organism evidence="4 5">
    <name type="scientific">Streptomyces endophyticus</name>
    <dbReference type="NCBI Taxonomy" id="714166"/>
    <lineage>
        <taxon>Bacteria</taxon>
        <taxon>Bacillati</taxon>
        <taxon>Actinomycetota</taxon>
        <taxon>Actinomycetes</taxon>
        <taxon>Kitasatosporales</taxon>
        <taxon>Streptomycetaceae</taxon>
        <taxon>Streptomyces</taxon>
    </lineage>
</organism>
<keyword evidence="5" id="KW-1185">Reference proteome</keyword>
<keyword evidence="2 3" id="KW-0663">Pyridoxal phosphate</keyword>
<reference evidence="4 5" key="1">
    <citation type="submission" date="2022-10" db="EMBL/GenBank/DDBJ databases">
        <authorList>
            <person name="Xie J."/>
            <person name="Shen N."/>
        </authorList>
    </citation>
    <scope>NUCLEOTIDE SEQUENCE [LARGE SCALE GENOMIC DNA]</scope>
    <source>
        <strain evidence="4 5">YIM65594</strain>
    </source>
</reference>
<keyword evidence="4" id="KW-0032">Aminotransferase</keyword>
<protein>
    <submittedName>
        <fullName evidence="4">Aspartate aminotransferase family protein</fullName>
    </submittedName>
</protein>
<dbReference type="Pfam" id="PF00202">
    <property type="entry name" value="Aminotran_3"/>
    <property type="match status" value="1"/>
</dbReference>
<evidence type="ECO:0000313" key="5">
    <source>
        <dbReference type="Proteomes" id="UP001354931"/>
    </source>
</evidence>
<dbReference type="SUPFAM" id="SSF53383">
    <property type="entry name" value="PLP-dependent transferases"/>
    <property type="match status" value="1"/>
</dbReference>
<dbReference type="PANTHER" id="PTHR43094:SF1">
    <property type="entry name" value="AMINOTRANSFERASE CLASS-III"/>
    <property type="match status" value="1"/>
</dbReference>
<dbReference type="Gene3D" id="3.90.1150.10">
    <property type="entry name" value="Aspartate Aminotransferase, domain 1"/>
    <property type="match status" value="1"/>
</dbReference>
<dbReference type="Gene3D" id="3.40.640.10">
    <property type="entry name" value="Type I PLP-dependent aspartate aminotransferase-like (Major domain)"/>
    <property type="match status" value="1"/>
</dbReference>
<dbReference type="InterPro" id="IPR005814">
    <property type="entry name" value="Aminotrans_3"/>
</dbReference>
<comment type="caution">
    <text evidence="4">The sequence shown here is derived from an EMBL/GenBank/DDBJ whole genome shotgun (WGS) entry which is preliminary data.</text>
</comment>
<dbReference type="PANTHER" id="PTHR43094">
    <property type="entry name" value="AMINOTRANSFERASE"/>
    <property type="match status" value="1"/>
</dbReference>
<dbReference type="InterPro" id="IPR015421">
    <property type="entry name" value="PyrdxlP-dep_Trfase_major"/>
</dbReference>
<name>A0ABU6F1E1_9ACTN</name>
<dbReference type="Proteomes" id="UP001354931">
    <property type="component" value="Unassembled WGS sequence"/>
</dbReference>
<proteinExistence type="inferred from homology"/>
<evidence type="ECO:0000256" key="3">
    <source>
        <dbReference type="RuleBase" id="RU003560"/>
    </source>
</evidence>
<evidence type="ECO:0000256" key="1">
    <source>
        <dbReference type="ARBA" id="ARBA00008954"/>
    </source>
</evidence>
<dbReference type="GO" id="GO:0008483">
    <property type="term" value="F:transaminase activity"/>
    <property type="evidence" value="ECO:0007669"/>
    <property type="project" value="UniProtKB-KW"/>
</dbReference>
<dbReference type="InterPro" id="IPR015424">
    <property type="entry name" value="PyrdxlP-dep_Trfase"/>
</dbReference>
<dbReference type="RefSeq" id="WP_326015496.1">
    <property type="nucleotide sequence ID" value="NZ_JAOZYC010000075.1"/>
</dbReference>
<evidence type="ECO:0000256" key="2">
    <source>
        <dbReference type="ARBA" id="ARBA00022898"/>
    </source>
</evidence>